<keyword evidence="3" id="KW-1185">Reference proteome</keyword>
<dbReference type="RefSeq" id="WP_166677595.1">
    <property type="nucleotide sequence ID" value="NZ_FOWW01000001.1"/>
</dbReference>
<evidence type="ECO:0000256" key="1">
    <source>
        <dbReference type="SAM" id="MobiDB-lite"/>
    </source>
</evidence>
<name>A0A1I5KBB6_9PSEU</name>
<dbReference type="AlphaFoldDB" id="A0A1I5KBB6"/>
<feature type="compositionally biased region" description="Polar residues" evidence="1">
    <location>
        <begin position="8"/>
        <end position="18"/>
    </location>
</feature>
<proteinExistence type="predicted"/>
<dbReference type="STRING" id="587909.SAMN05421810_10165"/>
<organism evidence="2 3">
    <name type="scientific">Amycolatopsis arida</name>
    <dbReference type="NCBI Taxonomy" id="587909"/>
    <lineage>
        <taxon>Bacteria</taxon>
        <taxon>Bacillati</taxon>
        <taxon>Actinomycetota</taxon>
        <taxon>Actinomycetes</taxon>
        <taxon>Pseudonocardiales</taxon>
        <taxon>Pseudonocardiaceae</taxon>
        <taxon>Amycolatopsis</taxon>
    </lineage>
</organism>
<dbReference type="Proteomes" id="UP000198727">
    <property type="component" value="Unassembled WGS sequence"/>
</dbReference>
<accession>A0A1I5KBB6</accession>
<protein>
    <submittedName>
        <fullName evidence="2">Uncharacterized protein</fullName>
    </submittedName>
</protein>
<sequence>MIEPGSPTDEQPATTAGEQSHEDITVFVGDEADAPQDTGQPDDKEGDA</sequence>
<evidence type="ECO:0000313" key="3">
    <source>
        <dbReference type="Proteomes" id="UP000198727"/>
    </source>
</evidence>
<reference evidence="3" key="1">
    <citation type="submission" date="2016-10" db="EMBL/GenBank/DDBJ databases">
        <authorList>
            <person name="Varghese N."/>
            <person name="Submissions S."/>
        </authorList>
    </citation>
    <scope>NUCLEOTIDE SEQUENCE [LARGE SCALE GENOMIC DNA]</scope>
    <source>
        <strain evidence="3">CGMCC 4.5579</strain>
    </source>
</reference>
<gene>
    <name evidence="2" type="ORF">SAMN05421810_10165</name>
</gene>
<feature type="region of interest" description="Disordered" evidence="1">
    <location>
        <begin position="1"/>
        <end position="48"/>
    </location>
</feature>
<dbReference type="EMBL" id="FOWW01000001">
    <property type="protein sequence ID" value="SFO82033.1"/>
    <property type="molecule type" value="Genomic_DNA"/>
</dbReference>
<evidence type="ECO:0000313" key="2">
    <source>
        <dbReference type="EMBL" id="SFO82033.1"/>
    </source>
</evidence>